<keyword evidence="9" id="KW-1185">Reference proteome</keyword>
<dbReference type="InterPro" id="IPR000064">
    <property type="entry name" value="NLP_P60_dom"/>
</dbReference>
<dbReference type="SUPFAM" id="SSF54001">
    <property type="entry name" value="Cysteine proteinases"/>
    <property type="match status" value="1"/>
</dbReference>
<dbReference type="EMBL" id="AP026803">
    <property type="protein sequence ID" value="BDR61041.1"/>
    <property type="molecule type" value="Genomic_DNA"/>
</dbReference>
<evidence type="ECO:0000256" key="3">
    <source>
        <dbReference type="ARBA" id="ARBA00022801"/>
    </source>
</evidence>
<keyword evidence="2" id="KW-0645">Protease</keyword>
<dbReference type="Gene3D" id="3.90.1720.10">
    <property type="entry name" value="endopeptidase domain like (from Nostoc punctiforme)"/>
    <property type="match status" value="1"/>
</dbReference>
<dbReference type="PROSITE" id="PS51935">
    <property type="entry name" value="NLPC_P60"/>
    <property type="match status" value="1"/>
</dbReference>
<gene>
    <name evidence="8" type="ORF">KIM322_13020</name>
</gene>
<feature type="compositionally biased region" description="Basic residues" evidence="5">
    <location>
        <begin position="120"/>
        <end position="130"/>
    </location>
</feature>
<dbReference type="InterPro" id="IPR038765">
    <property type="entry name" value="Papain-like_cys_pep_sf"/>
</dbReference>
<dbReference type="Pfam" id="PF00877">
    <property type="entry name" value="NLPC_P60"/>
    <property type="match status" value="1"/>
</dbReference>
<feature type="chain" id="PRO_5046694339" evidence="6">
    <location>
        <begin position="22"/>
        <end position="306"/>
    </location>
</feature>
<protein>
    <submittedName>
        <fullName evidence="8">Hydrolase</fullName>
    </submittedName>
</protein>
<proteinExistence type="inferred from homology"/>
<feature type="compositionally biased region" description="Low complexity" evidence="5">
    <location>
        <begin position="166"/>
        <end position="175"/>
    </location>
</feature>
<dbReference type="RefSeq" id="WP_317637277.1">
    <property type="nucleotide sequence ID" value="NZ_AP026803.1"/>
</dbReference>
<evidence type="ECO:0000313" key="8">
    <source>
        <dbReference type="EMBL" id="BDR61041.1"/>
    </source>
</evidence>
<dbReference type="PANTHER" id="PTHR47053">
    <property type="entry name" value="MUREIN DD-ENDOPEPTIDASE MEPH-RELATED"/>
    <property type="match status" value="1"/>
</dbReference>
<dbReference type="InterPro" id="IPR051202">
    <property type="entry name" value="Peptidase_C40"/>
</dbReference>
<dbReference type="Proteomes" id="UP001321741">
    <property type="component" value="Chromosome"/>
</dbReference>
<accession>A0ABN6SNZ5</accession>
<name>A0ABN6SNZ5_9LACO</name>
<evidence type="ECO:0000256" key="4">
    <source>
        <dbReference type="ARBA" id="ARBA00022807"/>
    </source>
</evidence>
<feature type="domain" description="NlpC/P60" evidence="7">
    <location>
        <begin position="186"/>
        <end position="306"/>
    </location>
</feature>
<evidence type="ECO:0000256" key="2">
    <source>
        <dbReference type="ARBA" id="ARBA00022670"/>
    </source>
</evidence>
<feature type="signal peptide" evidence="6">
    <location>
        <begin position="1"/>
        <end position="21"/>
    </location>
</feature>
<keyword evidence="3 8" id="KW-0378">Hydrolase</keyword>
<keyword evidence="6" id="KW-0732">Signal</keyword>
<feature type="compositionally biased region" description="Basic and acidic residues" evidence="5">
    <location>
        <begin position="106"/>
        <end position="116"/>
    </location>
</feature>
<reference evidence="8 9" key="1">
    <citation type="journal article" date="2023" name="Microbiol. Spectr.">
        <title>Symbiosis of Carpenter Bees with Uncharacterized Lactic Acid Bacteria Showing NAD Auxotrophy.</title>
        <authorList>
            <person name="Kawasaki S."/>
            <person name="Ozawa K."/>
            <person name="Mori T."/>
            <person name="Yamamoto A."/>
            <person name="Ito M."/>
            <person name="Ohkuma M."/>
            <person name="Sakamoto M."/>
            <person name="Matsutani M."/>
        </authorList>
    </citation>
    <scope>NUCLEOTIDE SEQUENCE [LARGE SCALE GENOMIC DNA]</scope>
    <source>
        <strain evidence="8 9">Kim32-2</strain>
    </source>
</reference>
<evidence type="ECO:0000256" key="5">
    <source>
        <dbReference type="SAM" id="MobiDB-lite"/>
    </source>
</evidence>
<dbReference type="GO" id="GO:0016787">
    <property type="term" value="F:hydrolase activity"/>
    <property type="evidence" value="ECO:0007669"/>
    <property type="project" value="UniProtKB-KW"/>
</dbReference>
<evidence type="ECO:0000256" key="6">
    <source>
        <dbReference type="SAM" id="SignalP"/>
    </source>
</evidence>
<dbReference type="PANTHER" id="PTHR47053:SF1">
    <property type="entry name" value="MUREIN DD-ENDOPEPTIDASE MEPH-RELATED"/>
    <property type="match status" value="1"/>
</dbReference>
<feature type="compositionally biased region" description="Polar residues" evidence="5">
    <location>
        <begin position="155"/>
        <end position="165"/>
    </location>
</feature>
<evidence type="ECO:0000313" key="9">
    <source>
        <dbReference type="Proteomes" id="UP001321741"/>
    </source>
</evidence>
<evidence type="ECO:0000259" key="7">
    <source>
        <dbReference type="PROSITE" id="PS51935"/>
    </source>
</evidence>
<sequence>MKGNFWKMSLATALTLTGVVAAVPQKMVHAAILKEPIKRVQINCLPGKSAKVWTSYEGGQLINFQAKNKSKWNVAETAVDRKGRLWYKIGYDEWIQARYTEDLEEKEAGSKVDKPAATRAPKKKVKKAKKKPEIQSQAKQPVKPAAPRPVVTKPVQVSTKPSKTRPSTVPAVTSPSPAPVPTGPSSQRAQAVVNLAKSQVGKGYAWGGNGPDNFDCSGLVQFIYSQVGGVQLPRVTTDQVKVGTTVAMDQLQAGDLLYWGSVDAPYHVGIYIGNNQYVHAATPDQGVVLQVISSYFYPCVAKRVIQ</sequence>
<evidence type="ECO:0000256" key="1">
    <source>
        <dbReference type="ARBA" id="ARBA00007074"/>
    </source>
</evidence>
<keyword evidence="4" id="KW-0788">Thiol protease</keyword>
<feature type="region of interest" description="Disordered" evidence="5">
    <location>
        <begin position="104"/>
        <end position="189"/>
    </location>
</feature>
<organism evidence="8 9">
    <name type="scientific">Lactobacillus xylocopicola</name>
    <dbReference type="NCBI Taxonomy" id="2976676"/>
    <lineage>
        <taxon>Bacteria</taxon>
        <taxon>Bacillati</taxon>
        <taxon>Bacillota</taxon>
        <taxon>Bacilli</taxon>
        <taxon>Lactobacillales</taxon>
        <taxon>Lactobacillaceae</taxon>
        <taxon>Lactobacillus</taxon>
    </lineage>
</organism>
<comment type="similarity">
    <text evidence="1">Belongs to the peptidase C40 family.</text>
</comment>